<accession>A0A6C0EYH3</accession>
<dbReference type="AlphaFoldDB" id="A0A6C0EYH3"/>
<sequence length="139" mass="16572">MATTSYCAKFYEISNEINPEYINTGYITREMAKGLDNRVNKYINTQNFKSGDILFVGSTYETRQEYGFYLVLDGKGINSESILDSILTTKILDELKKNNVKYEKLFLQVNKKNDWIQEMFQYMFQDYDYIERFREEGIY</sequence>
<reference evidence="1" key="1">
    <citation type="journal article" date="2020" name="Nature">
        <title>Giant virus diversity and host interactions through global metagenomics.</title>
        <authorList>
            <person name="Schulz F."/>
            <person name="Roux S."/>
            <person name="Paez-Espino D."/>
            <person name="Jungbluth S."/>
            <person name="Walsh D.A."/>
            <person name="Denef V.J."/>
            <person name="McMahon K.D."/>
            <person name="Konstantinidis K.T."/>
            <person name="Eloe-Fadrosh E.A."/>
            <person name="Kyrpides N.C."/>
            <person name="Woyke T."/>
        </authorList>
    </citation>
    <scope>NUCLEOTIDE SEQUENCE</scope>
    <source>
        <strain evidence="1">GVMAG-M-3300009161-52</strain>
    </source>
</reference>
<dbReference type="EMBL" id="MN738993">
    <property type="protein sequence ID" value="QHT34224.1"/>
    <property type="molecule type" value="Genomic_DNA"/>
</dbReference>
<name>A0A6C0EYH3_9ZZZZ</name>
<organism evidence="1">
    <name type="scientific">viral metagenome</name>
    <dbReference type="NCBI Taxonomy" id="1070528"/>
    <lineage>
        <taxon>unclassified sequences</taxon>
        <taxon>metagenomes</taxon>
        <taxon>organismal metagenomes</taxon>
    </lineage>
</organism>
<proteinExistence type="predicted"/>
<evidence type="ECO:0000313" key="1">
    <source>
        <dbReference type="EMBL" id="QHT34224.1"/>
    </source>
</evidence>
<protein>
    <submittedName>
        <fullName evidence="1">Uncharacterized protein</fullName>
    </submittedName>
</protein>